<feature type="binding site" evidence="5">
    <location>
        <position position="174"/>
    </location>
    <ligand>
        <name>ATP</name>
        <dbReference type="ChEBI" id="CHEBI:30616"/>
    </ligand>
</feature>
<dbReference type="GO" id="GO:0005524">
    <property type="term" value="F:ATP binding"/>
    <property type="evidence" value="ECO:0007669"/>
    <property type="project" value="UniProtKB-UniRule"/>
</dbReference>
<evidence type="ECO:0000256" key="6">
    <source>
        <dbReference type="RuleBase" id="RU003330"/>
    </source>
</evidence>
<comment type="caution">
    <text evidence="5">Lacks conserved residue(s) required for the propagation of feature annotation.</text>
</comment>
<dbReference type="Gene3D" id="3.40.50.300">
    <property type="entry name" value="P-loop containing nucleotide triphosphate hydrolases"/>
    <property type="match status" value="1"/>
</dbReference>
<keyword evidence="3 5" id="KW-0547">Nucleotide-binding</keyword>
<evidence type="ECO:0000313" key="8">
    <source>
        <dbReference type="EMBL" id="ROT47461.1"/>
    </source>
</evidence>
<comment type="catalytic activity">
    <reaction evidence="5 7">
        <text>AMP + ATP = 2 ADP</text>
        <dbReference type="Rhea" id="RHEA:12973"/>
        <dbReference type="ChEBI" id="CHEBI:30616"/>
        <dbReference type="ChEBI" id="CHEBI:456215"/>
        <dbReference type="ChEBI" id="CHEBI:456216"/>
        <dbReference type="EC" id="2.7.4.3"/>
    </reaction>
</comment>
<reference evidence="8 9" key="1">
    <citation type="submission" date="2018-09" db="EMBL/GenBank/DDBJ databases">
        <title>Comparative Genomics of Wolbachia-Cardinium Dual Endosymbiosis in a Plant-Parasitic Nematode.</title>
        <authorList>
            <person name="Brown A.M.V."/>
            <person name="Wasala S.K."/>
            <person name="Howe D.K."/>
            <person name="Peetz A.B."/>
            <person name="Zasada I.A."/>
            <person name="Denver D.R."/>
        </authorList>
    </citation>
    <scope>NUCLEOTIDE SEQUENCE [LARGE SCALE GENOMIC DNA]</scope>
    <source>
        <strain evidence="8 9">Pp_1</strain>
    </source>
</reference>
<dbReference type="SUPFAM" id="SSF52540">
    <property type="entry name" value="P-loop containing nucleoside triphosphate hydrolases"/>
    <property type="match status" value="1"/>
</dbReference>
<evidence type="ECO:0000256" key="5">
    <source>
        <dbReference type="HAMAP-Rule" id="MF_00235"/>
    </source>
</evidence>
<dbReference type="GO" id="GO:0004017">
    <property type="term" value="F:AMP kinase activity"/>
    <property type="evidence" value="ECO:0007669"/>
    <property type="project" value="UniProtKB-UniRule"/>
</dbReference>
<dbReference type="HAMAP" id="MF_00235">
    <property type="entry name" value="Adenylate_kinase_Adk"/>
    <property type="match status" value="1"/>
</dbReference>
<keyword evidence="5 7" id="KW-0067">ATP-binding</keyword>
<evidence type="ECO:0000256" key="7">
    <source>
        <dbReference type="RuleBase" id="RU003331"/>
    </source>
</evidence>
<dbReference type="InterPro" id="IPR027417">
    <property type="entry name" value="P-loop_NTPase"/>
</dbReference>
<name>A0A3N2QCG4_9BACT</name>
<keyword evidence="5" id="KW-0963">Cytoplasm</keyword>
<keyword evidence="4 5" id="KW-0418">Kinase</keyword>
<keyword evidence="1 5" id="KW-0808">Transferase</keyword>
<keyword evidence="2 5" id="KW-0545">Nucleotide biosynthesis</keyword>
<dbReference type="Proteomes" id="UP000270927">
    <property type="component" value="Unassembled WGS sequence"/>
</dbReference>
<keyword evidence="9" id="KW-1185">Reference proteome</keyword>
<gene>
    <name evidence="5" type="primary">adk</name>
    <name evidence="8" type="ORF">EDM02_02280</name>
</gene>
<evidence type="ECO:0000313" key="9">
    <source>
        <dbReference type="Proteomes" id="UP000270927"/>
    </source>
</evidence>
<dbReference type="PANTHER" id="PTHR23359">
    <property type="entry name" value="NUCLEOTIDE KINASE"/>
    <property type="match status" value="1"/>
</dbReference>
<sequence length="192" mass="21796">MLNIILLGPPGSGKGTQTERLIQKHDFALIAVGALLRKKIAENSPDKALIERYIHHGQLVPDSLTFTLVEQLVREQCATKSLLFDGFPRTILQATFLDDLLATYNTKIDGVIFFDVSHDILRQRLKNRAAIEGRVDDQDINNINTRIRIHEQKSLPIVDYYKAQHKLYRVDGGQNINRVTQVIQSIMDGLRP</sequence>
<comment type="domain">
    <text evidence="5">Consists of three domains, a large central CORE domain and two small peripheral domains, NMPbind and LID, which undergo movements during catalysis. The LID domain closes over the site of phosphoryl transfer upon ATP binding. Assembling and dissambling the active center during each catalytic cycle provides an effective means to prevent ATP hydrolysis.</text>
</comment>
<comment type="pathway">
    <text evidence="5">Purine metabolism; AMP biosynthesis via salvage pathway; AMP from ADP: step 1/1.</text>
</comment>
<dbReference type="PRINTS" id="PR00094">
    <property type="entry name" value="ADENYLTKNASE"/>
</dbReference>
<dbReference type="OrthoDB" id="9805030at2"/>
<evidence type="ECO:0000256" key="3">
    <source>
        <dbReference type="ARBA" id="ARBA00022741"/>
    </source>
</evidence>
<comment type="similarity">
    <text evidence="5 6">Belongs to the adenylate kinase family.</text>
</comment>
<dbReference type="EC" id="2.7.4.3" evidence="5 7"/>
<feature type="binding site" evidence="5">
    <location>
        <position position="93"/>
    </location>
    <ligand>
        <name>AMP</name>
        <dbReference type="ChEBI" id="CHEBI:456215"/>
    </ligand>
</feature>
<feature type="binding site" evidence="5">
    <location>
        <position position="37"/>
    </location>
    <ligand>
        <name>AMP</name>
        <dbReference type="ChEBI" id="CHEBI:456215"/>
    </ligand>
</feature>
<evidence type="ECO:0000256" key="1">
    <source>
        <dbReference type="ARBA" id="ARBA00022679"/>
    </source>
</evidence>
<feature type="region of interest" description="NMP" evidence="5">
    <location>
        <begin position="31"/>
        <end position="60"/>
    </location>
</feature>
<feature type="binding site" evidence="5">
    <location>
        <begin position="11"/>
        <end position="16"/>
    </location>
    <ligand>
        <name>ATP</name>
        <dbReference type="ChEBI" id="CHEBI:30616"/>
    </ligand>
</feature>
<dbReference type="EMBL" id="RARA01000023">
    <property type="protein sequence ID" value="ROT47461.1"/>
    <property type="molecule type" value="Genomic_DNA"/>
</dbReference>
<accession>A0A3N2QCG4</accession>
<feature type="binding site" evidence="5">
    <location>
        <position position="128"/>
    </location>
    <ligand>
        <name>ATP</name>
        <dbReference type="ChEBI" id="CHEBI:30616"/>
    </ligand>
</feature>
<evidence type="ECO:0000256" key="2">
    <source>
        <dbReference type="ARBA" id="ARBA00022727"/>
    </source>
</evidence>
<dbReference type="GO" id="GO:0005737">
    <property type="term" value="C:cytoplasm"/>
    <property type="evidence" value="ECO:0007669"/>
    <property type="project" value="UniProtKB-SubCell"/>
</dbReference>
<protein>
    <recommendedName>
        <fullName evidence="5 7">Adenylate kinase</fullName>
        <shortName evidence="5">AK</shortName>
        <ecNumber evidence="5 7">2.7.4.3</ecNumber>
    </recommendedName>
    <alternativeName>
        <fullName evidence="5">ATP-AMP transphosphorylase</fullName>
    </alternativeName>
    <alternativeName>
        <fullName evidence="5">ATP:AMP phosphotransferase</fullName>
    </alternativeName>
    <alternativeName>
        <fullName evidence="5">Adenylate monophosphate kinase</fullName>
    </alternativeName>
</protein>
<dbReference type="InterPro" id="IPR033690">
    <property type="entry name" value="Adenylat_kinase_CS"/>
</dbReference>
<dbReference type="PROSITE" id="PS00113">
    <property type="entry name" value="ADENYLATE_KINASE"/>
    <property type="match status" value="1"/>
</dbReference>
<dbReference type="Pfam" id="PF00406">
    <property type="entry name" value="ADK"/>
    <property type="match status" value="1"/>
</dbReference>
<feature type="binding site" evidence="5">
    <location>
        <position position="134"/>
    </location>
    <ligand>
        <name>AMP</name>
        <dbReference type="ChEBI" id="CHEBI:456215"/>
    </ligand>
</feature>
<feature type="binding site" evidence="5">
    <location>
        <position position="146"/>
    </location>
    <ligand>
        <name>AMP</name>
        <dbReference type="ChEBI" id="CHEBI:456215"/>
    </ligand>
</feature>
<comment type="caution">
    <text evidence="8">The sequence shown here is derived from an EMBL/GenBank/DDBJ whole genome shotgun (WGS) entry which is preliminary data.</text>
</comment>
<dbReference type="UniPathway" id="UPA00588">
    <property type="reaction ID" value="UER00649"/>
</dbReference>
<feature type="binding site" evidence="5">
    <location>
        <begin position="58"/>
        <end position="60"/>
    </location>
    <ligand>
        <name>AMP</name>
        <dbReference type="ChEBI" id="CHEBI:456215"/>
    </ligand>
</feature>
<proteinExistence type="inferred from homology"/>
<comment type="function">
    <text evidence="5">Catalyzes the reversible transfer of the terminal phosphate group between ATP and AMP. Plays an important role in cellular energy homeostasis and in adenine nucleotide metabolism.</text>
</comment>
<comment type="subcellular location">
    <subcellularLocation>
        <location evidence="5 7">Cytoplasm</location>
    </subcellularLocation>
</comment>
<dbReference type="GO" id="GO:0044209">
    <property type="term" value="P:AMP salvage"/>
    <property type="evidence" value="ECO:0007669"/>
    <property type="project" value="UniProtKB-UniRule"/>
</dbReference>
<dbReference type="CDD" id="cd01428">
    <property type="entry name" value="ADK"/>
    <property type="match status" value="1"/>
</dbReference>
<dbReference type="AlphaFoldDB" id="A0A3N2QCG4"/>
<feature type="binding site" evidence="5">
    <location>
        <begin position="86"/>
        <end position="89"/>
    </location>
    <ligand>
        <name>AMP</name>
        <dbReference type="ChEBI" id="CHEBI:456215"/>
    </ligand>
</feature>
<organism evidence="8 9">
    <name type="scientific">Candidatus Cardinium hertigii</name>
    <dbReference type="NCBI Taxonomy" id="247481"/>
    <lineage>
        <taxon>Bacteria</taxon>
        <taxon>Pseudomonadati</taxon>
        <taxon>Bacteroidota</taxon>
        <taxon>Cytophagia</taxon>
        <taxon>Cytophagales</taxon>
        <taxon>Amoebophilaceae</taxon>
        <taxon>Candidatus Cardinium</taxon>
    </lineage>
</organism>
<dbReference type="InterPro" id="IPR000850">
    <property type="entry name" value="Adenylat/UMP-CMP_kin"/>
</dbReference>
<evidence type="ECO:0000256" key="4">
    <source>
        <dbReference type="ARBA" id="ARBA00022777"/>
    </source>
</evidence>
<comment type="subunit">
    <text evidence="5 7">Monomer.</text>
</comment>
<dbReference type="RefSeq" id="WP_123662702.1">
    <property type="nucleotide sequence ID" value="NZ_RARA01000023.1"/>
</dbReference>